<evidence type="ECO:0000259" key="3">
    <source>
        <dbReference type="Pfam" id="PF00082"/>
    </source>
</evidence>
<evidence type="ECO:0000256" key="1">
    <source>
        <dbReference type="PROSITE-ProRule" id="PRU01240"/>
    </source>
</evidence>
<keyword evidence="1" id="KW-0378">Hydrolase</keyword>
<feature type="active site" description="Charge relay system" evidence="1">
    <location>
        <position position="47"/>
    </location>
</feature>
<dbReference type="Proteomes" id="UP000003165">
    <property type="component" value="Unassembled WGS sequence"/>
</dbReference>
<comment type="caution">
    <text evidence="4">The sequence shown here is derived from an EMBL/GenBank/DDBJ whole genome shotgun (WGS) entry which is preliminary data.</text>
</comment>
<sequence precursor="true">MGTELRIGIVDSGCRHEQASRVLAARGFWLEQEDLRHGEVQPDRLGHGGAVLDMAARQAPAAQFCVAQVFHERWTTTPLQIAAALHWLIEQEVKVINLSLGIRQDRPLLRAACEQALAAGIVLCASSPAQGEPVYPASYPGVLRITGDARCRAGQWSWLASPQADFGTVVANGEGGMAGASIATAAMSGLIAAYFLLHPDATRQQLLDHLQREASFIGIEQRRHPS</sequence>
<accession>B9Z0G0</accession>
<feature type="active site" description="Charge relay system" evidence="1">
    <location>
        <position position="181"/>
    </location>
</feature>
<proteinExistence type="inferred from homology"/>
<dbReference type="GO" id="GO:0004252">
    <property type="term" value="F:serine-type endopeptidase activity"/>
    <property type="evidence" value="ECO:0007669"/>
    <property type="project" value="UniProtKB-UniRule"/>
</dbReference>
<name>B9Z0G0_9NEIS</name>
<dbReference type="SUPFAM" id="SSF52743">
    <property type="entry name" value="Subtilisin-like"/>
    <property type="match status" value="1"/>
</dbReference>
<evidence type="ECO:0000256" key="2">
    <source>
        <dbReference type="SAM" id="Phobius"/>
    </source>
</evidence>
<dbReference type="Pfam" id="PF00082">
    <property type="entry name" value="Peptidase_S8"/>
    <property type="match status" value="1"/>
</dbReference>
<keyword evidence="1" id="KW-0720">Serine protease</keyword>
<feature type="domain" description="Peptidase S8/S53" evidence="3">
    <location>
        <begin position="4"/>
        <end position="214"/>
    </location>
</feature>
<organism evidence="4 5">
    <name type="scientific">Pseudogulbenkiania ferrooxidans 2002</name>
    <dbReference type="NCBI Taxonomy" id="279714"/>
    <lineage>
        <taxon>Bacteria</taxon>
        <taxon>Pseudomonadati</taxon>
        <taxon>Pseudomonadota</taxon>
        <taxon>Betaproteobacteria</taxon>
        <taxon>Neisseriales</taxon>
        <taxon>Chromobacteriaceae</taxon>
        <taxon>Pseudogulbenkiania</taxon>
    </lineage>
</organism>
<dbReference type="Gene3D" id="3.40.50.200">
    <property type="entry name" value="Peptidase S8/S53 domain"/>
    <property type="match status" value="1"/>
</dbReference>
<dbReference type="AlphaFoldDB" id="B9Z0G0"/>
<evidence type="ECO:0000313" key="5">
    <source>
        <dbReference type="Proteomes" id="UP000003165"/>
    </source>
</evidence>
<protein>
    <recommendedName>
        <fullName evidence="3">Peptidase S8/S53 domain-containing protein</fullName>
    </recommendedName>
</protein>
<dbReference type="GO" id="GO:0006508">
    <property type="term" value="P:proteolysis"/>
    <property type="evidence" value="ECO:0007669"/>
    <property type="project" value="UniProtKB-KW"/>
</dbReference>
<dbReference type="RefSeq" id="WP_008952602.1">
    <property type="nucleotide sequence ID" value="NZ_ACIS01000002.1"/>
</dbReference>
<feature type="transmembrane region" description="Helical" evidence="2">
    <location>
        <begin position="177"/>
        <end position="197"/>
    </location>
</feature>
<feature type="active site" description="Charge relay system" evidence="1">
    <location>
        <position position="11"/>
    </location>
</feature>
<keyword evidence="2" id="KW-0812">Transmembrane</keyword>
<evidence type="ECO:0000313" key="4">
    <source>
        <dbReference type="EMBL" id="EEG09566.1"/>
    </source>
</evidence>
<keyword evidence="2" id="KW-1133">Transmembrane helix</keyword>
<dbReference type="PROSITE" id="PS51892">
    <property type="entry name" value="SUBTILASE"/>
    <property type="match status" value="1"/>
</dbReference>
<comment type="similarity">
    <text evidence="1">Belongs to the peptidase S8 family.</text>
</comment>
<gene>
    <name evidence="4" type="ORF">FuraDRAFT_0582</name>
</gene>
<keyword evidence="5" id="KW-1185">Reference proteome</keyword>
<reference evidence="4 5" key="1">
    <citation type="submission" date="2009-02" db="EMBL/GenBank/DDBJ databases">
        <title>Sequencing of the draft genome and assembly of Lutiella nitroferrum 2002.</title>
        <authorList>
            <consortium name="US DOE Joint Genome Institute (JGI-PGF)"/>
            <person name="Lucas S."/>
            <person name="Copeland A."/>
            <person name="Lapidus A."/>
            <person name="Glavina del Rio T."/>
            <person name="Tice H."/>
            <person name="Bruce D."/>
            <person name="Goodwin L."/>
            <person name="Pitluck S."/>
            <person name="Larimer F."/>
            <person name="Land M.L."/>
            <person name="Hauser L."/>
            <person name="Coates J.D."/>
        </authorList>
    </citation>
    <scope>NUCLEOTIDE SEQUENCE [LARGE SCALE GENOMIC DNA]</scope>
    <source>
        <strain evidence="4 5">2002</strain>
    </source>
</reference>
<dbReference type="eggNOG" id="COG1404">
    <property type="taxonomic scope" value="Bacteria"/>
</dbReference>
<keyword evidence="2" id="KW-0472">Membrane</keyword>
<dbReference type="EMBL" id="ACIS01000002">
    <property type="protein sequence ID" value="EEG09566.1"/>
    <property type="molecule type" value="Genomic_DNA"/>
</dbReference>
<keyword evidence="1" id="KW-0645">Protease</keyword>
<dbReference type="InterPro" id="IPR036852">
    <property type="entry name" value="Peptidase_S8/S53_dom_sf"/>
</dbReference>
<dbReference type="InterPro" id="IPR000209">
    <property type="entry name" value="Peptidase_S8/S53_dom"/>
</dbReference>